<dbReference type="InterPro" id="IPR029058">
    <property type="entry name" value="AB_hydrolase_fold"/>
</dbReference>
<dbReference type="InterPro" id="IPR013094">
    <property type="entry name" value="AB_hydrolase_3"/>
</dbReference>
<dbReference type="Proteomes" id="UP001589613">
    <property type="component" value="Unassembled WGS sequence"/>
</dbReference>
<dbReference type="Gene3D" id="3.40.50.1820">
    <property type="entry name" value="alpha/beta hydrolase"/>
    <property type="match status" value="1"/>
</dbReference>
<dbReference type="SUPFAM" id="SSF53474">
    <property type="entry name" value="alpha/beta-Hydrolases"/>
    <property type="match status" value="1"/>
</dbReference>
<dbReference type="PANTHER" id="PTHR48081">
    <property type="entry name" value="AB HYDROLASE SUPERFAMILY PROTEIN C4A8.06C"/>
    <property type="match status" value="1"/>
</dbReference>
<dbReference type="PANTHER" id="PTHR48081:SF8">
    <property type="entry name" value="ALPHA_BETA HYDROLASE FOLD-3 DOMAIN-CONTAINING PROTEIN-RELATED"/>
    <property type="match status" value="1"/>
</dbReference>
<evidence type="ECO:0000256" key="1">
    <source>
        <dbReference type="ARBA" id="ARBA00022801"/>
    </source>
</evidence>
<name>A0ABV5UZN0_9MICO</name>
<keyword evidence="1 3" id="KW-0378">Hydrolase</keyword>
<dbReference type="GO" id="GO:0016787">
    <property type="term" value="F:hydrolase activity"/>
    <property type="evidence" value="ECO:0007669"/>
    <property type="project" value="UniProtKB-KW"/>
</dbReference>
<dbReference type="RefSeq" id="WP_238330496.1">
    <property type="nucleotide sequence ID" value="NZ_JBHMAX010000005.1"/>
</dbReference>
<organism evidence="3 4">
    <name type="scientific">Ornithinimicrobium kibberense</name>
    <dbReference type="NCBI Taxonomy" id="282060"/>
    <lineage>
        <taxon>Bacteria</taxon>
        <taxon>Bacillati</taxon>
        <taxon>Actinomycetota</taxon>
        <taxon>Actinomycetes</taxon>
        <taxon>Micrococcales</taxon>
        <taxon>Ornithinimicrobiaceae</taxon>
        <taxon>Ornithinimicrobium</taxon>
    </lineage>
</organism>
<protein>
    <submittedName>
        <fullName evidence="3">Alpha/beta hydrolase</fullName>
    </submittedName>
</protein>
<sequence>MRSRRRPARESLSREWRSPWWPVFDRPHDAGPPRRRPRLERLLDRVVPSGTGRWTTLPGTDGGPEVTAYRYEAPDRPRPSGALVWIHGGGMVMGAPWIDHRLCDRLARELGLLVVSVDYRLAPEHPFPAAVEDCWAALTWLHERAAELGVDLARIGVAGASAGGGLAASVAQLAHDRGVPLAFQGLVYPMLDDRTVLREDHGGRGQVVWTPAHNRDAWGWYLGHEVGVREERAYAVPARRADLTGLAPAWVGVGSADLFHDEDVVYAERLRDDGVPVDLVVVPGMPHAADMVPGLAAAQGFRKSFVAAVARALAEPTVERQSE</sequence>
<proteinExistence type="predicted"/>
<feature type="domain" description="Alpha/beta hydrolase fold-3" evidence="2">
    <location>
        <begin position="83"/>
        <end position="288"/>
    </location>
</feature>
<evidence type="ECO:0000313" key="4">
    <source>
        <dbReference type="Proteomes" id="UP001589613"/>
    </source>
</evidence>
<dbReference type="Pfam" id="PF07859">
    <property type="entry name" value="Abhydrolase_3"/>
    <property type="match status" value="1"/>
</dbReference>
<evidence type="ECO:0000313" key="3">
    <source>
        <dbReference type="EMBL" id="MFB9730948.1"/>
    </source>
</evidence>
<comment type="caution">
    <text evidence="3">The sequence shown here is derived from an EMBL/GenBank/DDBJ whole genome shotgun (WGS) entry which is preliminary data.</text>
</comment>
<accession>A0ABV5UZN0</accession>
<gene>
    <name evidence="3" type="ORF">ACFFN0_02695</name>
</gene>
<dbReference type="InterPro" id="IPR050300">
    <property type="entry name" value="GDXG_lipolytic_enzyme"/>
</dbReference>
<reference evidence="3 4" key="1">
    <citation type="submission" date="2024-09" db="EMBL/GenBank/DDBJ databases">
        <authorList>
            <person name="Sun Q."/>
            <person name="Mori K."/>
        </authorList>
    </citation>
    <scope>NUCLEOTIDE SEQUENCE [LARGE SCALE GENOMIC DNA]</scope>
    <source>
        <strain evidence="3 4">JCM 12763</strain>
    </source>
</reference>
<keyword evidence="4" id="KW-1185">Reference proteome</keyword>
<dbReference type="EMBL" id="JBHMAX010000005">
    <property type="protein sequence ID" value="MFB9730948.1"/>
    <property type="molecule type" value="Genomic_DNA"/>
</dbReference>
<evidence type="ECO:0000259" key="2">
    <source>
        <dbReference type="Pfam" id="PF07859"/>
    </source>
</evidence>